<dbReference type="SUPFAM" id="SSF110296">
    <property type="entry name" value="Oligoxyloglucan reducing end-specific cellobiohydrolase"/>
    <property type="match status" value="3"/>
</dbReference>
<dbReference type="SMART" id="SM00602">
    <property type="entry name" value="VPS10"/>
    <property type="match status" value="2"/>
</dbReference>
<feature type="region of interest" description="Disordered" evidence="7">
    <location>
        <begin position="1477"/>
        <end position="1521"/>
    </location>
</feature>
<evidence type="ECO:0000313" key="11">
    <source>
        <dbReference type="EMBL" id="SCV04049.1"/>
    </source>
</evidence>
<keyword evidence="3" id="KW-0677">Repeat</keyword>
<feature type="transmembrane region" description="Helical" evidence="8">
    <location>
        <begin position="1358"/>
        <end position="1377"/>
    </location>
</feature>
<feature type="domain" description="VPS10" evidence="10">
    <location>
        <begin position="718"/>
        <end position="1345"/>
    </location>
</feature>
<evidence type="ECO:0000256" key="2">
    <source>
        <dbReference type="ARBA" id="ARBA00022692"/>
    </source>
</evidence>
<dbReference type="Gene3D" id="3.30.60.270">
    <property type="match status" value="1"/>
</dbReference>
<accession>A0A1G4KHW5</accession>
<dbReference type="Pfam" id="PF15901">
    <property type="entry name" value="Sortilin_C"/>
    <property type="match status" value="2"/>
</dbReference>
<evidence type="ECO:0000313" key="12">
    <source>
        <dbReference type="Proteomes" id="UP000191024"/>
    </source>
</evidence>
<dbReference type="GO" id="GO:0005794">
    <property type="term" value="C:Golgi apparatus"/>
    <property type="evidence" value="ECO:0007669"/>
    <property type="project" value="TreeGrafter"/>
</dbReference>
<feature type="compositionally biased region" description="Polar residues" evidence="7">
    <location>
        <begin position="1500"/>
        <end position="1511"/>
    </location>
</feature>
<dbReference type="InterPro" id="IPR050310">
    <property type="entry name" value="VPS10-sortilin"/>
</dbReference>
<keyword evidence="6" id="KW-0325">Glycoprotein</keyword>
<dbReference type="STRING" id="1230905.A0A1G4KHW5"/>
<protein>
    <submittedName>
        <fullName evidence="11">LAMI_0H13036g1_1</fullName>
    </submittedName>
</protein>
<dbReference type="CDD" id="cd15482">
    <property type="entry name" value="Sialidase_non-viral"/>
    <property type="match status" value="2"/>
</dbReference>
<dbReference type="Pfam" id="PF15902">
    <property type="entry name" value="Sortilin-Vps10"/>
    <property type="match status" value="2"/>
</dbReference>
<evidence type="ECO:0000259" key="10">
    <source>
        <dbReference type="SMART" id="SM00602"/>
    </source>
</evidence>
<feature type="compositionally biased region" description="Basic and acidic residues" evidence="7">
    <location>
        <begin position="1512"/>
        <end position="1521"/>
    </location>
</feature>
<dbReference type="EMBL" id="LT598468">
    <property type="protein sequence ID" value="SCV04049.1"/>
    <property type="molecule type" value="Genomic_DNA"/>
</dbReference>
<dbReference type="GO" id="GO:0005829">
    <property type="term" value="C:cytosol"/>
    <property type="evidence" value="ECO:0007669"/>
    <property type="project" value="GOC"/>
</dbReference>
<feature type="domain" description="VPS10" evidence="10">
    <location>
        <begin position="42"/>
        <end position="697"/>
    </location>
</feature>
<dbReference type="InterPro" id="IPR031778">
    <property type="entry name" value="Sortilin_N"/>
</dbReference>
<dbReference type="Gene3D" id="2.120.10.10">
    <property type="match status" value="1"/>
</dbReference>
<dbReference type="Proteomes" id="UP000191024">
    <property type="component" value="Chromosome H"/>
</dbReference>
<feature type="compositionally biased region" description="Acidic residues" evidence="7">
    <location>
        <begin position="1485"/>
        <end position="1497"/>
    </location>
</feature>
<dbReference type="PANTHER" id="PTHR12106:SF27">
    <property type="entry name" value="SORTILIN-RELATED RECEPTOR"/>
    <property type="match status" value="1"/>
</dbReference>
<dbReference type="OrthoDB" id="443634at2759"/>
<dbReference type="FunFam" id="3.30.60.270:FF:000005">
    <property type="entry name" value="Sortilin"/>
    <property type="match status" value="1"/>
</dbReference>
<feature type="chain" id="PRO_5009236518" evidence="9">
    <location>
        <begin position="20"/>
        <end position="1521"/>
    </location>
</feature>
<dbReference type="Gene3D" id="2.130.10.10">
    <property type="entry name" value="YVTN repeat-like/Quinoprotein amine dehydrogenase"/>
    <property type="match status" value="2"/>
</dbReference>
<dbReference type="InterPro" id="IPR031777">
    <property type="entry name" value="Sortilin_C"/>
</dbReference>
<evidence type="ECO:0000256" key="6">
    <source>
        <dbReference type="ARBA" id="ARBA00023180"/>
    </source>
</evidence>
<gene>
    <name evidence="11" type="ORF">LAMI_0H13036G</name>
</gene>
<evidence type="ECO:0000256" key="3">
    <source>
        <dbReference type="ARBA" id="ARBA00022737"/>
    </source>
</evidence>
<evidence type="ECO:0000256" key="5">
    <source>
        <dbReference type="ARBA" id="ARBA00023136"/>
    </source>
</evidence>
<comment type="subcellular location">
    <subcellularLocation>
        <location evidence="1">Membrane</location>
    </subcellularLocation>
</comment>
<evidence type="ECO:0000256" key="8">
    <source>
        <dbReference type="SAM" id="Phobius"/>
    </source>
</evidence>
<dbReference type="GO" id="GO:0016020">
    <property type="term" value="C:membrane"/>
    <property type="evidence" value="ECO:0007669"/>
    <property type="project" value="UniProtKB-SubCell"/>
</dbReference>
<dbReference type="PANTHER" id="PTHR12106">
    <property type="entry name" value="SORTILIN RELATED"/>
    <property type="match status" value="1"/>
</dbReference>
<sequence>MWMRLSFLLFTCLSRLVIADWQPNVNVIKTTNTFWIEQFDDSSVCLRFEGTKFLRSTDNALTWTEITELNNVDLMEVSIDRFNPGNRAFAWSADMLYVTDDQGENWRSMKIPWDEKTGVDENTSTYCSVNGHPQSDNYLLVSCTHLDNGKGHRENSGRFFFYSNDGKSLSQMVPKSSQPLSDAKNYYECQFLRQDADSELGGDHDIICSEERPGAEQNDPEPETLVFTTSDFGKTMNYLEQFENMRILRVSVEGIYAVIVTAEDRFNPESPIRIWISKDGQLYEEASLPAPIRHGVYFESLGTSRNKLVAISQMIDANDKNRKQTSVLISDSTGLKFSRIPDLEYGEVGFYMFQSVDKLRGTVMCSFMGSVGHGHHMRAVVNTKISMDNGKTWSNLRVDDPDSEFKCDPRDVENCSLNLFWMNERDGMKGPPSTAGILTTIGTVGSQFDIEWKNHKTFISRDGGSSWRKVFDFPTQVVFGDYGNIAVAMPFTPEADGDETSEFFFSLDQGRTWTEHPLKEKMNAMAAYSTTFDGSGTSFVLVGAELESGQSDIKSAIYVIDFAEAFNSAKCTDSDLEEWYLNEGKCIAGAKRKIMRRKADSSCLIRSLYKDLEEVEEICDCSEEDYECAPEFVLGEDGTCIPDRDLVAKTGKCVRKSSVKLPPIVLSRGNKCRNPLEIDPIEVDCADKLSPLNAISVTANTLDWNLRFYQYFNTFDDETIILLSDKNDVHISHDNGETINKLEVDDKFIEIVFNSYNNRTAYLFGTSGKLYITRDRAISFDYVELPHARQLGFPLSFHAKDDDSFIYYGGQDCDSIFSPDCHAVAYITHDGGKTFVKLLEGAIQCDFVGSTYQSPPDPNMIMCLVKHKGQLKRSILTSTDDFKTDTRVVFDDAIGYVSVGEYTAIAVPHNNQELRAFVTLDGKEYAEGKFPADIGVDKQQAYTVLGSQTGAIFFHLTTENRNGQQFGVLMKSNSNGTSFVTLERAVNRGPQGFVDFEKLEGLEGIILINTVSNADSIRNGNREGKKLKTKITFNDGGDWQFLRPPAKDSQGKAYACKGNLNECSLNLHGYTERKDVRDTYSSGSALGMMVGVGSVGKELAPVKDCSTFITLDAGNTWREVRKGSHHWEYGDQGSIIVLVKDVEKTNYITYSIDSGKTWNDFEFSEKEVSVEDIVTTPHDSVMRFLIVAKSTSVIGQKTQLFTIDFSRVFPRQCVLDWSRPENDDYSAVKLTDCMFGHQAEYLKKISDDCFIGAAPLEKSYRIVKNCSCTRDDFECDYNYYKASDGTCKLVEGLDPAELEETCKKHPDLVEFFKPTGYRKVPLSTCVGGLNLDQASVPQPCPGKEKEFRDRHKASRSSVVVITLLPLFVFLAAMWFIYDRGIKRNGGFARFGEIRLGDEELISETRTDRAVNAIVAFGVTAYSAMSATFLLVKRGIRNAFLHSRARIQRSSNGPSYSSLTHDQFLDEADELLAGHDDDANDLVAFPDDETNFEVDDPPPQESFSDVETSNSVAREENYDEHA</sequence>
<evidence type="ECO:0000256" key="4">
    <source>
        <dbReference type="ARBA" id="ARBA00022989"/>
    </source>
</evidence>
<proteinExistence type="predicted"/>
<keyword evidence="9" id="KW-0732">Signal</keyword>
<evidence type="ECO:0000256" key="7">
    <source>
        <dbReference type="SAM" id="MobiDB-lite"/>
    </source>
</evidence>
<evidence type="ECO:0000256" key="1">
    <source>
        <dbReference type="ARBA" id="ARBA00004370"/>
    </source>
</evidence>
<organism evidence="11 12">
    <name type="scientific">Lachancea mirantina</name>
    <dbReference type="NCBI Taxonomy" id="1230905"/>
    <lineage>
        <taxon>Eukaryota</taxon>
        <taxon>Fungi</taxon>
        <taxon>Dikarya</taxon>
        <taxon>Ascomycota</taxon>
        <taxon>Saccharomycotina</taxon>
        <taxon>Saccharomycetes</taxon>
        <taxon>Saccharomycetales</taxon>
        <taxon>Saccharomycetaceae</taxon>
        <taxon>Lachancea</taxon>
    </lineage>
</organism>
<keyword evidence="4 8" id="KW-1133">Transmembrane helix</keyword>
<evidence type="ECO:0000256" key="9">
    <source>
        <dbReference type="SAM" id="SignalP"/>
    </source>
</evidence>
<reference evidence="12" key="1">
    <citation type="submission" date="2016-03" db="EMBL/GenBank/DDBJ databases">
        <authorList>
            <person name="Devillers H."/>
        </authorList>
    </citation>
    <scope>NUCLEOTIDE SEQUENCE [LARGE SCALE GENOMIC DNA]</scope>
</reference>
<dbReference type="InterPro" id="IPR015943">
    <property type="entry name" value="WD40/YVTN_repeat-like_dom_sf"/>
</dbReference>
<name>A0A1G4KHW5_9SACH</name>
<dbReference type="GO" id="GO:0006895">
    <property type="term" value="P:Golgi to endosome transport"/>
    <property type="evidence" value="ECO:0007669"/>
    <property type="project" value="TreeGrafter"/>
</dbReference>
<dbReference type="GO" id="GO:0006896">
    <property type="term" value="P:Golgi to vacuole transport"/>
    <property type="evidence" value="ECO:0007669"/>
    <property type="project" value="TreeGrafter"/>
</dbReference>
<keyword evidence="12" id="KW-1185">Reference proteome</keyword>
<keyword evidence="2 8" id="KW-0812">Transmembrane</keyword>
<feature type="signal peptide" evidence="9">
    <location>
        <begin position="1"/>
        <end position="19"/>
    </location>
</feature>
<keyword evidence="5 8" id="KW-0472">Membrane</keyword>
<feature type="transmembrane region" description="Helical" evidence="8">
    <location>
        <begin position="1409"/>
        <end position="1431"/>
    </location>
</feature>
<dbReference type="Gene3D" id="2.10.70.80">
    <property type="match status" value="1"/>
</dbReference>
<dbReference type="GO" id="GO:0006623">
    <property type="term" value="P:protein targeting to vacuole"/>
    <property type="evidence" value="ECO:0007669"/>
    <property type="project" value="TreeGrafter"/>
</dbReference>
<dbReference type="InterPro" id="IPR006581">
    <property type="entry name" value="VPS10"/>
</dbReference>